<dbReference type="Pfam" id="PF04471">
    <property type="entry name" value="Mrr_cat"/>
    <property type="match status" value="1"/>
</dbReference>
<accession>A0ABQ1USJ6</accession>
<dbReference type="Proteomes" id="UP000655016">
    <property type="component" value="Unassembled WGS sequence"/>
</dbReference>
<comment type="caution">
    <text evidence="2">The sequence shown here is derived from an EMBL/GenBank/DDBJ whole genome shotgun (WGS) entry which is preliminary data.</text>
</comment>
<dbReference type="InterPro" id="IPR011856">
    <property type="entry name" value="tRNA_endonuc-like_dom_sf"/>
</dbReference>
<gene>
    <name evidence="2" type="ORF">GCM10011518_37150</name>
</gene>
<dbReference type="RefSeq" id="WP_163395944.1">
    <property type="nucleotide sequence ID" value="NZ_BMKP01000010.1"/>
</dbReference>
<evidence type="ECO:0000313" key="2">
    <source>
        <dbReference type="EMBL" id="GGF24401.1"/>
    </source>
</evidence>
<name>A0ABQ1USJ6_9FLAO</name>
<dbReference type="InterPro" id="IPR007560">
    <property type="entry name" value="Restrct_endonuc_IV_Mrr"/>
</dbReference>
<keyword evidence="3" id="KW-1185">Reference proteome</keyword>
<feature type="domain" description="Restriction endonuclease type IV Mrr" evidence="1">
    <location>
        <begin position="209"/>
        <end position="329"/>
    </location>
</feature>
<dbReference type="SUPFAM" id="SSF52980">
    <property type="entry name" value="Restriction endonuclease-like"/>
    <property type="match status" value="1"/>
</dbReference>
<evidence type="ECO:0000259" key="1">
    <source>
        <dbReference type="Pfam" id="PF04471"/>
    </source>
</evidence>
<proteinExistence type="predicted"/>
<sequence>MDYWLHRISYLAELSYPLLDKGFLTIGFSDFSFEEMIERTLKKEWDYFNNRFTEIWGNTPRTRYNLWYFLRFKKGDIVVVPTWGAFHICEIIDDGPLLIEKSFSTDLKAWGNKKVVLDNNLLAQENGDSYDLGFARKIKILYRNIPRDKFADSKLTARMKIRQTNANINDIKGSVIKSIENFQLNKPIHLHSILIDKTARIILDTIKTELNPDKFEKLVKLYFQSAGANQVYIPAKNERDKEGDADIVAVFENLKLIVYTQAKFQTGQISEWGTNQVLEYKTNKDSVDDGYNKLAWVITTADTFNETASNLAKQNQIQLINGVEFSKMLFNNGIIALNRDI</sequence>
<protein>
    <recommendedName>
        <fullName evidence="1">Restriction endonuclease type IV Mrr domain-containing protein</fullName>
    </recommendedName>
</protein>
<dbReference type="InterPro" id="IPR011335">
    <property type="entry name" value="Restrct_endonuc-II-like"/>
</dbReference>
<reference evidence="3" key="1">
    <citation type="journal article" date="2019" name="Int. J. Syst. Evol. Microbiol.">
        <title>The Global Catalogue of Microorganisms (GCM) 10K type strain sequencing project: providing services to taxonomists for standard genome sequencing and annotation.</title>
        <authorList>
            <consortium name="The Broad Institute Genomics Platform"/>
            <consortium name="The Broad Institute Genome Sequencing Center for Infectious Disease"/>
            <person name="Wu L."/>
            <person name="Ma J."/>
        </authorList>
    </citation>
    <scope>NUCLEOTIDE SEQUENCE [LARGE SCALE GENOMIC DNA]</scope>
    <source>
        <strain evidence="3">CGMCC 1.16060</strain>
    </source>
</reference>
<evidence type="ECO:0000313" key="3">
    <source>
        <dbReference type="Proteomes" id="UP000655016"/>
    </source>
</evidence>
<dbReference type="Gene3D" id="3.40.1350.10">
    <property type="match status" value="1"/>
</dbReference>
<organism evidence="2 3">
    <name type="scientific">Flavobacterium limi</name>
    <dbReference type="NCBI Taxonomy" id="2045105"/>
    <lineage>
        <taxon>Bacteria</taxon>
        <taxon>Pseudomonadati</taxon>
        <taxon>Bacteroidota</taxon>
        <taxon>Flavobacteriia</taxon>
        <taxon>Flavobacteriales</taxon>
        <taxon>Flavobacteriaceae</taxon>
        <taxon>Flavobacterium</taxon>
    </lineage>
</organism>
<dbReference type="EMBL" id="BMKP01000010">
    <property type="protein sequence ID" value="GGF24401.1"/>
    <property type="molecule type" value="Genomic_DNA"/>
</dbReference>